<comment type="caution">
    <text evidence="1">The sequence shown here is derived from an EMBL/GenBank/DDBJ whole genome shotgun (WGS) entry which is preliminary data.</text>
</comment>
<accession>A0ABT9ZLW9</accession>
<name>A0ABT9ZLW9_9BACI</name>
<dbReference type="Proteomes" id="UP001234495">
    <property type="component" value="Unassembled WGS sequence"/>
</dbReference>
<feature type="non-terminal residue" evidence="1">
    <location>
        <position position="1"/>
    </location>
</feature>
<proteinExistence type="predicted"/>
<dbReference type="EMBL" id="JAUSUD010000034">
    <property type="protein sequence ID" value="MDQ0233281.1"/>
    <property type="molecule type" value="Genomic_DNA"/>
</dbReference>
<protein>
    <submittedName>
        <fullName evidence="1">Uncharacterized protein</fullName>
    </submittedName>
</protein>
<reference evidence="1 2" key="1">
    <citation type="submission" date="2023-07" db="EMBL/GenBank/DDBJ databases">
        <title>Genomic Encyclopedia of Type Strains, Phase IV (KMG-IV): sequencing the most valuable type-strain genomes for metagenomic binning, comparative biology and taxonomic classification.</title>
        <authorList>
            <person name="Goeker M."/>
        </authorList>
    </citation>
    <scope>NUCLEOTIDE SEQUENCE [LARGE SCALE GENOMIC DNA]</scope>
    <source>
        <strain evidence="1 2">DSM 29005</strain>
    </source>
</reference>
<evidence type="ECO:0000313" key="2">
    <source>
        <dbReference type="Proteomes" id="UP001234495"/>
    </source>
</evidence>
<sequence>DNALPVSYTLPPLRCVRDFHPLARYAAKRTKEELLQQLLVNKKNIAGAITYIILLIST</sequence>
<evidence type="ECO:0000313" key="1">
    <source>
        <dbReference type="EMBL" id="MDQ0233281.1"/>
    </source>
</evidence>
<gene>
    <name evidence="1" type="ORF">J2S19_004623</name>
</gene>
<keyword evidence="2" id="KW-1185">Reference proteome</keyword>
<organism evidence="1 2">
    <name type="scientific">Metabacillus malikii</name>
    <dbReference type="NCBI Taxonomy" id="1504265"/>
    <lineage>
        <taxon>Bacteria</taxon>
        <taxon>Bacillati</taxon>
        <taxon>Bacillota</taxon>
        <taxon>Bacilli</taxon>
        <taxon>Bacillales</taxon>
        <taxon>Bacillaceae</taxon>
        <taxon>Metabacillus</taxon>
    </lineage>
</organism>